<evidence type="ECO:0000313" key="3">
    <source>
        <dbReference type="Proteomes" id="UP000011863"/>
    </source>
</evidence>
<dbReference type="InterPro" id="IPR001387">
    <property type="entry name" value="Cro/C1-type_HTH"/>
</dbReference>
<dbReference type="InterPro" id="IPR041413">
    <property type="entry name" value="MLTR_LBD"/>
</dbReference>
<dbReference type="KEGG" id="aym:YM304_30870"/>
<dbReference type="PANTHER" id="PTHR35010">
    <property type="entry name" value="BLL4672 PROTEIN-RELATED"/>
    <property type="match status" value="1"/>
</dbReference>
<dbReference type="Pfam" id="PF13560">
    <property type="entry name" value="HTH_31"/>
    <property type="match status" value="1"/>
</dbReference>
<evidence type="ECO:0000259" key="1">
    <source>
        <dbReference type="SMART" id="SM00530"/>
    </source>
</evidence>
<sequence>MSGGADHRRELAAFLRARREAIRPEQVGLPVGRGRRTPGLRREEVALLAGVSVTWYTWLEQGRRINASDDVLLAIGRALRLDEAGQDHLLALTDPGTADVDAPAEAPSALTRLLDSLMPAPAYVLGPRWEFVAWNTAQERLYPRIVELEPPRRNLLWVLFADPATRELIIDWDIHARQALAEFRSATSAIRHDAAMTELIDLLCEESAEFAAWWPEHDVSGFETRLRRFQHPAAGELTFEYQQLAPVEWPSLRVVAQLPVPDDDSAERLSVRHYLV</sequence>
<dbReference type="EMBL" id="AP012057">
    <property type="protein sequence ID" value="BAN03401.1"/>
    <property type="molecule type" value="Genomic_DNA"/>
</dbReference>
<accession>A0A6C7EAB5</accession>
<dbReference type="Gene3D" id="1.10.260.40">
    <property type="entry name" value="lambda repressor-like DNA-binding domains"/>
    <property type="match status" value="1"/>
</dbReference>
<dbReference type="CDD" id="cd00093">
    <property type="entry name" value="HTH_XRE"/>
    <property type="match status" value="1"/>
</dbReference>
<dbReference type="AlphaFoldDB" id="A0A6C7EAB5"/>
<gene>
    <name evidence="2" type="ORF">YM304_30870</name>
</gene>
<proteinExistence type="predicted"/>
<dbReference type="Pfam" id="PF17765">
    <property type="entry name" value="MLTR_LBD"/>
    <property type="match status" value="1"/>
</dbReference>
<dbReference type="InterPro" id="IPR010982">
    <property type="entry name" value="Lambda_DNA-bd_dom_sf"/>
</dbReference>
<dbReference type="GO" id="GO:0003677">
    <property type="term" value="F:DNA binding"/>
    <property type="evidence" value="ECO:0007669"/>
    <property type="project" value="UniProtKB-KW"/>
</dbReference>
<dbReference type="SMART" id="SM00530">
    <property type="entry name" value="HTH_XRE"/>
    <property type="match status" value="1"/>
</dbReference>
<keyword evidence="2" id="KW-0238">DNA-binding</keyword>
<reference evidence="2 3" key="1">
    <citation type="journal article" date="2013" name="Int. J. Syst. Evol. Microbiol.">
        <title>Ilumatobacter nonamiense sp. nov. and Ilumatobacter coccineum sp. nov., isolated from seashore sand.</title>
        <authorList>
            <person name="Matsumoto A."/>
            <person name="Kasai H."/>
            <person name="Matsuo Y."/>
            <person name="Shizuri Y."/>
            <person name="Ichikawa N."/>
            <person name="Fujita N."/>
            <person name="Omura S."/>
            <person name="Takahashi Y."/>
        </authorList>
    </citation>
    <scope>NUCLEOTIDE SEQUENCE [LARGE SCALE GENOMIC DNA]</scope>
    <source>
        <strain evidence="3">NBRC 103263 / KCTC 29153 / YM16-304</strain>
    </source>
</reference>
<organism evidence="2 3">
    <name type="scientific">Ilumatobacter coccineus (strain NBRC 103263 / KCTC 29153 / YM16-304)</name>
    <dbReference type="NCBI Taxonomy" id="1313172"/>
    <lineage>
        <taxon>Bacteria</taxon>
        <taxon>Bacillati</taxon>
        <taxon>Actinomycetota</taxon>
        <taxon>Acidimicrobiia</taxon>
        <taxon>Acidimicrobiales</taxon>
        <taxon>Ilumatobacteraceae</taxon>
        <taxon>Ilumatobacter</taxon>
    </lineage>
</organism>
<dbReference type="Gene3D" id="3.30.450.180">
    <property type="match status" value="1"/>
</dbReference>
<dbReference type="Proteomes" id="UP000011863">
    <property type="component" value="Chromosome"/>
</dbReference>
<dbReference type="OrthoDB" id="3542608at2"/>
<keyword evidence="3" id="KW-1185">Reference proteome</keyword>
<dbReference type="PANTHER" id="PTHR35010:SF2">
    <property type="entry name" value="BLL4672 PROTEIN"/>
    <property type="match status" value="1"/>
</dbReference>
<evidence type="ECO:0000313" key="2">
    <source>
        <dbReference type="EMBL" id="BAN03401.1"/>
    </source>
</evidence>
<dbReference type="SUPFAM" id="SSF47413">
    <property type="entry name" value="lambda repressor-like DNA-binding domains"/>
    <property type="match status" value="1"/>
</dbReference>
<dbReference type="RefSeq" id="WP_015442648.1">
    <property type="nucleotide sequence ID" value="NC_020520.1"/>
</dbReference>
<name>A0A6C7EAB5_ILUCY</name>
<protein>
    <submittedName>
        <fullName evidence="2">Putative DNA-binding protein</fullName>
    </submittedName>
</protein>
<feature type="domain" description="HTH cro/C1-type" evidence="1">
    <location>
        <begin position="14"/>
        <end position="86"/>
    </location>
</feature>